<dbReference type="EMBL" id="KB445584">
    <property type="protein sequence ID" value="EMD86554.1"/>
    <property type="molecule type" value="Genomic_DNA"/>
</dbReference>
<proteinExistence type="predicted"/>
<dbReference type="PANTHER" id="PTHR10801:SF0">
    <property type="entry name" value="DELTA(24)-STEROL REDUCTASE"/>
    <property type="match status" value="1"/>
</dbReference>
<dbReference type="AlphaFoldDB" id="M2TJ73"/>
<keyword evidence="1" id="KW-0560">Oxidoreductase</keyword>
<dbReference type="PANTHER" id="PTHR10801">
    <property type="entry name" value="24-DEHYDROCHOLESTEROL REDUCTASE"/>
    <property type="match status" value="1"/>
</dbReference>
<evidence type="ECO:0000256" key="1">
    <source>
        <dbReference type="ARBA" id="ARBA00023002"/>
    </source>
</evidence>
<evidence type="ECO:0000313" key="3">
    <source>
        <dbReference type="Proteomes" id="UP000016936"/>
    </source>
</evidence>
<keyword evidence="3" id="KW-1185">Reference proteome</keyword>
<dbReference type="GO" id="GO:0005737">
    <property type="term" value="C:cytoplasm"/>
    <property type="evidence" value="ECO:0007669"/>
    <property type="project" value="TreeGrafter"/>
</dbReference>
<organism evidence="2 3">
    <name type="scientific">Cochliobolus heterostrophus (strain C5 / ATCC 48332 / race O)</name>
    <name type="common">Southern corn leaf blight fungus</name>
    <name type="synonym">Bipolaris maydis</name>
    <dbReference type="NCBI Taxonomy" id="701091"/>
    <lineage>
        <taxon>Eukaryota</taxon>
        <taxon>Fungi</taxon>
        <taxon>Dikarya</taxon>
        <taxon>Ascomycota</taxon>
        <taxon>Pezizomycotina</taxon>
        <taxon>Dothideomycetes</taxon>
        <taxon>Pleosporomycetidae</taxon>
        <taxon>Pleosporales</taxon>
        <taxon>Pleosporineae</taxon>
        <taxon>Pleosporaceae</taxon>
        <taxon>Bipolaris</taxon>
    </lineage>
</organism>
<gene>
    <name evidence="2" type="ORF">COCHEDRAFT_1218147</name>
</gene>
<sequence>MIHDIAFPADDAAPFLEYADEAFDLYPIWLCPLLRDGRISMGYAKPFSGLVGDKQVEGYGDWDLSVGLWGQYPSSNQAEFVRANRKIEAKMREPGGLKRLYSRVFYSEDEWRQVYDKHEYDELLRKYSAKSLPLI</sequence>
<reference evidence="3" key="2">
    <citation type="journal article" date="2013" name="PLoS Genet.">
        <title>Comparative genome structure, secondary metabolite, and effector coding capacity across Cochliobolus pathogens.</title>
        <authorList>
            <person name="Condon B.J."/>
            <person name="Leng Y."/>
            <person name="Wu D."/>
            <person name="Bushley K.E."/>
            <person name="Ohm R.A."/>
            <person name="Otillar R."/>
            <person name="Martin J."/>
            <person name="Schackwitz W."/>
            <person name="Grimwood J."/>
            <person name="MohdZainudin N."/>
            <person name="Xue C."/>
            <person name="Wang R."/>
            <person name="Manning V.A."/>
            <person name="Dhillon B."/>
            <person name="Tu Z.J."/>
            <person name="Steffenson B.J."/>
            <person name="Salamov A."/>
            <person name="Sun H."/>
            <person name="Lowry S."/>
            <person name="LaButti K."/>
            <person name="Han J."/>
            <person name="Copeland A."/>
            <person name="Lindquist E."/>
            <person name="Barry K."/>
            <person name="Schmutz J."/>
            <person name="Baker S.E."/>
            <person name="Ciuffetti L.M."/>
            <person name="Grigoriev I.V."/>
            <person name="Zhong S."/>
            <person name="Turgeon B.G."/>
        </authorList>
    </citation>
    <scope>NUCLEOTIDE SEQUENCE [LARGE SCALE GENOMIC DNA]</scope>
    <source>
        <strain evidence="3">C5 / ATCC 48332 / race O</strain>
    </source>
</reference>
<dbReference type="eggNOG" id="KOG1262">
    <property type="taxonomic scope" value="Eukaryota"/>
</dbReference>
<dbReference type="Proteomes" id="UP000016936">
    <property type="component" value="Unassembled WGS sequence"/>
</dbReference>
<reference evidence="2 3" key="1">
    <citation type="journal article" date="2012" name="PLoS Pathog.">
        <title>Diverse lifestyles and strategies of plant pathogenesis encoded in the genomes of eighteen Dothideomycetes fungi.</title>
        <authorList>
            <person name="Ohm R.A."/>
            <person name="Feau N."/>
            <person name="Henrissat B."/>
            <person name="Schoch C.L."/>
            <person name="Horwitz B.A."/>
            <person name="Barry K.W."/>
            <person name="Condon B.J."/>
            <person name="Copeland A.C."/>
            <person name="Dhillon B."/>
            <person name="Glaser F."/>
            <person name="Hesse C.N."/>
            <person name="Kosti I."/>
            <person name="LaButti K."/>
            <person name="Lindquist E.A."/>
            <person name="Lucas S."/>
            <person name="Salamov A.A."/>
            <person name="Bradshaw R.E."/>
            <person name="Ciuffetti L."/>
            <person name="Hamelin R.C."/>
            <person name="Kema G.H.J."/>
            <person name="Lawrence C."/>
            <person name="Scott J.A."/>
            <person name="Spatafora J.W."/>
            <person name="Turgeon B.G."/>
            <person name="de Wit P.J.G.M."/>
            <person name="Zhong S."/>
            <person name="Goodwin S.B."/>
            <person name="Grigoriev I.V."/>
        </authorList>
    </citation>
    <scope>NUCLEOTIDE SEQUENCE [LARGE SCALE GENOMIC DNA]</scope>
    <source>
        <strain evidence="3">C5 / ATCC 48332 / race O</strain>
    </source>
</reference>
<dbReference type="GO" id="GO:0008202">
    <property type="term" value="P:steroid metabolic process"/>
    <property type="evidence" value="ECO:0007669"/>
    <property type="project" value="TreeGrafter"/>
</dbReference>
<dbReference type="HOGENOM" id="CLU_1885558_0_0_1"/>
<protein>
    <recommendedName>
        <fullName evidence="4">Berberine/berberine-like domain-containing protein</fullName>
    </recommendedName>
</protein>
<evidence type="ECO:0008006" key="4">
    <source>
        <dbReference type="Google" id="ProtNLM"/>
    </source>
</evidence>
<evidence type="ECO:0000313" key="2">
    <source>
        <dbReference type="EMBL" id="EMD86554.1"/>
    </source>
</evidence>
<accession>M2TJ73</accession>
<dbReference type="InterPro" id="IPR040165">
    <property type="entry name" value="Diminuto-like"/>
</dbReference>
<dbReference type="GO" id="GO:0016020">
    <property type="term" value="C:membrane"/>
    <property type="evidence" value="ECO:0007669"/>
    <property type="project" value="TreeGrafter"/>
</dbReference>
<dbReference type="GO" id="GO:0000246">
    <property type="term" value="F:Delta24(24-1) sterol reductase activity"/>
    <property type="evidence" value="ECO:0007669"/>
    <property type="project" value="TreeGrafter"/>
</dbReference>
<name>M2TJ73_COCH5</name>
<dbReference type="STRING" id="701091.M2TJ73"/>